<gene>
    <name evidence="3" type="ORF">BHLFYP23_01617</name>
</gene>
<dbReference type="SUPFAM" id="SSF53756">
    <property type="entry name" value="UDP-Glycosyltransferase/glycogen phosphorylase"/>
    <property type="match status" value="1"/>
</dbReference>
<dbReference type="EMBL" id="CACRSY010000005">
    <property type="protein sequence ID" value="VYS80061.1"/>
    <property type="molecule type" value="Genomic_DNA"/>
</dbReference>
<organism evidence="3">
    <name type="scientific">Blautia hansenii</name>
    <name type="common">Ruminococcus hansenii</name>
    <dbReference type="NCBI Taxonomy" id="1322"/>
    <lineage>
        <taxon>Bacteria</taxon>
        <taxon>Bacillati</taxon>
        <taxon>Bacillota</taxon>
        <taxon>Clostridia</taxon>
        <taxon>Lachnospirales</taxon>
        <taxon>Lachnospiraceae</taxon>
        <taxon>Blautia</taxon>
    </lineage>
</organism>
<reference evidence="3" key="1">
    <citation type="submission" date="2019-11" db="EMBL/GenBank/DDBJ databases">
        <authorList>
            <person name="Feng L."/>
        </authorList>
    </citation>
    <scope>NUCLEOTIDE SEQUENCE</scope>
    <source>
        <strain evidence="3">BhanseniiLFYP23</strain>
    </source>
</reference>
<dbReference type="PANTHER" id="PTHR45947">
    <property type="entry name" value="SULFOQUINOVOSYL TRANSFERASE SQD2"/>
    <property type="match status" value="1"/>
</dbReference>
<dbReference type="Gene3D" id="3.40.50.2000">
    <property type="entry name" value="Glycogen Phosphorylase B"/>
    <property type="match status" value="2"/>
</dbReference>
<protein>
    <submittedName>
        <fullName evidence="3">Putative glycosyl transferase</fullName>
    </submittedName>
</protein>
<evidence type="ECO:0000259" key="2">
    <source>
        <dbReference type="Pfam" id="PF13439"/>
    </source>
</evidence>
<dbReference type="CDD" id="cd03794">
    <property type="entry name" value="GT4_WbuB-like"/>
    <property type="match status" value="1"/>
</dbReference>
<dbReference type="RefSeq" id="WP_156341881.1">
    <property type="nucleotide sequence ID" value="NZ_CACRSY010000005.1"/>
</dbReference>
<name>A0A6N2RIX5_BLAHA</name>
<dbReference type="InterPro" id="IPR001296">
    <property type="entry name" value="Glyco_trans_1"/>
</dbReference>
<dbReference type="PANTHER" id="PTHR45947:SF3">
    <property type="entry name" value="SULFOQUINOVOSYL TRANSFERASE SQD2"/>
    <property type="match status" value="1"/>
</dbReference>
<dbReference type="AlphaFoldDB" id="A0A6N2RIX5"/>
<sequence length="399" mass="46342">MKKNKHILVISQYFYPEQFRINDICTEWVKRGYKVTVLTGIPNYPQGRYYEGYGLNKKRKETWNGVDIIRIPLIPRGQTPIGLVLNYFSFPISGWVWNLCNKIKADYVFMFEISPMTQCKIGVWYAKKHKIPLYLYVQDLWPENVEIITGIHNRCIIAPIQHMVDKIYKACEDIFVTSPSFAEAICKRGIKQDKVHYWPQYAEEFYYPRDKEKVTQISTENKFKIIFTGNIGYAQGLDILPKTAKILKEKNIKDVQFVIVGEGRYCEQLKKEIEDIKEMFIMIPKQPAQKIPELLTACDVAFLSFQDMALWKMTIPAKLQSYMACGMPIIASAEGETEKVITEAKCGISTPLGDSVKLADAIISIKNTDLSILRENSRKYFLSHFEKKHLMDEIELYFN</sequence>
<keyword evidence="3" id="KW-0808">Transferase</keyword>
<feature type="domain" description="Glycosyl transferase family 1" evidence="1">
    <location>
        <begin position="211"/>
        <end position="376"/>
    </location>
</feature>
<dbReference type="InterPro" id="IPR028098">
    <property type="entry name" value="Glyco_trans_4-like_N"/>
</dbReference>
<dbReference type="Pfam" id="PF13439">
    <property type="entry name" value="Glyco_transf_4"/>
    <property type="match status" value="1"/>
</dbReference>
<proteinExistence type="predicted"/>
<dbReference type="Pfam" id="PF00534">
    <property type="entry name" value="Glycos_transf_1"/>
    <property type="match status" value="1"/>
</dbReference>
<feature type="domain" description="Glycosyltransferase subfamily 4-like N-terminal" evidence="2">
    <location>
        <begin position="22"/>
        <end position="199"/>
    </location>
</feature>
<dbReference type="InterPro" id="IPR050194">
    <property type="entry name" value="Glycosyltransferase_grp1"/>
</dbReference>
<accession>A0A6N2RIX5</accession>
<evidence type="ECO:0000259" key="1">
    <source>
        <dbReference type="Pfam" id="PF00534"/>
    </source>
</evidence>
<dbReference type="GO" id="GO:0016758">
    <property type="term" value="F:hexosyltransferase activity"/>
    <property type="evidence" value="ECO:0007669"/>
    <property type="project" value="TreeGrafter"/>
</dbReference>
<evidence type="ECO:0000313" key="3">
    <source>
        <dbReference type="EMBL" id="VYS80061.1"/>
    </source>
</evidence>